<dbReference type="AlphaFoldDB" id="A0A5M9J9C0"/>
<feature type="compositionally biased region" description="Basic residues" evidence="1">
    <location>
        <begin position="66"/>
        <end position="110"/>
    </location>
</feature>
<protein>
    <submittedName>
        <fullName evidence="2">Uncharacterized protein</fullName>
    </submittedName>
</protein>
<proteinExistence type="predicted"/>
<accession>A0A5M9J9C0</accession>
<keyword evidence="3" id="KW-1185">Reference proteome</keyword>
<evidence type="ECO:0000313" key="2">
    <source>
        <dbReference type="EMBL" id="KAA8565841.1"/>
    </source>
</evidence>
<feature type="region of interest" description="Disordered" evidence="1">
    <location>
        <begin position="61"/>
        <end position="121"/>
    </location>
</feature>
<comment type="caution">
    <text evidence="2">The sequence shown here is derived from an EMBL/GenBank/DDBJ whole genome shotgun (WGS) entry which is preliminary data.</text>
</comment>
<reference evidence="2 3" key="1">
    <citation type="submission" date="2019-06" db="EMBL/GenBank/DDBJ databases">
        <title>Genome Sequence of the Brown Rot Fungal Pathogen Monilinia fructicola.</title>
        <authorList>
            <person name="De Miccolis Angelini R.M."/>
            <person name="Landi L."/>
            <person name="Abate D."/>
            <person name="Pollastro S."/>
            <person name="Romanazzi G."/>
            <person name="Faretra F."/>
        </authorList>
    </citation>
    <scope>NUCLEOTIDE SEQUENCE [LARGE SCALE GENOMIC DNA]</scope>
    <source>
        <strain evidence="2 3">Mfrc123</strain>
    </source>
</reference>
<gene>
    <name evidence="2" type="ORF">EYC84_009661</name>
</gene>
<dbReference type="EMBL" id="VICG01000013">
    <property type="protein sequence ID" value="KAA8565841.1"/>
    <property type="molecule type" value="Genomic_DNA"/>
</dbReference>
<name>A0A5M9J9C0_MONFR</name>
<sequence>MEKYKVRSELKVVVKMSVRWAGYPDLDIRCREFIDRSLSVDIHGAVHFSFTCSCRHMTPTLSHHPISQRRKCQYPKRPNGKHKTQNTKHKTQNTKTQNTKHKTQNTKHKAQSTYHPYHWVE</sequence>
<dbReference type="Proteomes" id="UP000322873">
    <property type="component" value="Unassembled WGS sequence"/>
</dbReference>
<evidence type="ECO:0000256" key="1">
    <source>
        <dbReference type="SAM" id="MobiDB-lite"/>
    </source>
</evidence>
<evidence type="ECO:0000313" key="3">
    <source>
        <dbReference type="Proteomes" id="UP000322873"/>
    </source>
</evidence>
<organism evidence="2 3">
    <name type="scientific">Monilinia fructicola</name>
    <name type="common">Brown rot fungus</name>
    <name type="synonym">Ciboria fructicola</name>
    <dbReference type="NCBI Taxonomy" id="38448"/>
    <lineage>
        <taxon>Eukaryota</taxon>
        <taxon>Fungi</taxon>
        <taxon>Dikarya</taxon>
        <taxon>Ascomycota</taxon>
        <taxon>Pezizomycotina</taxon>
        <taxon>Leotiomycetes</taxon>
        <taxon>Helotiales</taxon>
        <taxon>Sclerotiniaceae</taxon>
        <taxon>Monilinia</taxon>
    </lineage>
</organism>